<evidence type="ECO:0000313" key="2">
    <source>
        <dbReference type="Proteomes" id="UP000288805"/>
    </source>
</evidence>
<comment type="caution">
    <text evidence="1">The sequence shown here is derived from an EMBL/GenBank/DDBJ whole genome shotgun (WGS) entry which is preliminary data.</text>
</comment>
<dbReference type="AlphaFoldDB" id="A0A438GAJ4"/>
<accession>A0A438GAJ4</accession>
<evidence type="ECO:0000313" key="1">
    <source>
        <dbReference type="EMBL" id="RVW69224.1"/>
    </source>
</evidence>
<sequence>MLGLSMHLWFQEVLKKIEDCCGSFIAVDENTLWWEVLLRFSKVVLSSYSSGPLASKIRGDENGGTCVGEGVGKDL</sequence>
<protein>
    <submittedName>
        <fullName evidence="1">Uncharacterized protein</fullName>
    </submittedName>
</protein>
<gene>
    <name evidence="1" type="ORF">CK203_060830</name>
</gene>
<organism evidence="1 2">
    <name type="scientific">Vitis vinifera</name>
    <name type="common">Grape</name>
    <dbReference type="NCBI Taxonomy" id="29760"/>
    <lineage>
        <taxon>Eukaryota</taxon>
        <taxon>Viridiplantae</taxon>
        <taxon>Streptophyta</taxon>
        <taxon>Embryophyta</taxon>
        <taxon>Tracheophyta</taxon>
        <taxon>Spermatophyta</taxon>
        <taxon>Magnoliopsida</taxon>
        <taxon>eudicotyledons</taxon>
        <taxon>Gunneridae</taxon>
        <taxon>Pentapetalae</taxon>
        <taxon>rosids</taxon>
        <taxon>Vitales</taxon>
        <taxon>Vitaceae</taxon>
        <taxon>Viteae</taxon>
        <taxon>Vitis</taxon>
    </lineage>
</organism>
<dbReference type="Proteomes" id="UP000288805">
    <property type="component" value="Unassembled WGS sequence"/>
</dbReference>
<dbReference type="EMBL" id="QGNW01000504">
    <property type="protein sequence ID" value="RVW69224.1"/>
    <property type="molecule type" value="Genomic_DNA"/>
</dbReference>
<name>A0A438GAJ4_VITVI</name>
<proteinExistence type="predicted"/>
<reference evidence="1 2" key="1">
    <citation type="journal article" date="2018" name="PLoS Genet.">
        <title>Population sequencing reveals clonal diversity and ancestral inbreeding in the grapevine cultivar Chardonnay.</title>
        <authorList>
            <person name="Roach M.J."/>
            <person name="Johnson D.L."/>
            <person name="Bohlmann J."/>
            <person name="van Vuuren H.J."/>
            <person name="Jones S.J."/>
            <person name="Pretorius I.S."/>
            <person name="Schmidt S.A."/>
            <person name="Borneman A.R."/>
        </authorList>
    </citation>
    <scope>NUCLEOTIDE SEQUENCE [LARGE SCALE GENOMIC DNA]</scope>
    <source>
        <strain evidence="2">cv. Chardonnay</strain>
        <tissue evidence="1">Leaf</tissue>
    </source>
</reference>